<reference evidence="2" key="1">
    <citation type="journal article" date="2023" name="Nat. Commun.">
        <title>Diploid and tetraploid genomes of Acorus and the evolution of monocots.</title>
        <authorList>
            <person name="Ma L."/>
            <person name="Liu K.W."/>
            <person name="Li Z."/>
            <person name="Hsiao Y.Y."/>
            <person name="Qi Y."/>
            <person name="Fu T."/>
            <person name="Tang G.D."/>
            <person name="Zhang D."/>
            <person name="Sun W.H."/>
            <person name="Liu D.K."/>
            <person name="Li Y."/>
            <person name="Chen G.Z."/>
            <person name="Liu X.D."/>
            <person name="Liao X.Y."/>
            <person name="Jiang Y.T."/>
            <person name="Yu X."/>
            <person name="Hao Y."/>
            <person name="Huang J."/>
            <person name="Zhao X.W."/>
            <person name="Ke S."/>
            <person name="Chen Y.Y."/>
            <person name="Wu W.L."/>
            <person name="Hsu J.L."/>
            <person name="Lin Y.F."/>
            <person name="Huang M.D."/>
            <person name="Li C.Y."/>
            <person name="Huang L."/>
            <person name="Wang Z.W."/>
            <person name="Zhao X."/>
            <person name="Zhong W.Y."/>
            <person name="Peng D.H."/>
            <person name="Ahmad S."/>
            <person name="Lan S."/>
            <person name="Zhang J.S."/>
            <person name="Tsai W.C."/>
            <person name="Van de Peer Y."/>
            <person name="Liu Z.J."/>
        </authorList>
    </citation>
    <scope>NUCLEOTIDE SEQUENCE</scope>
    <source>
        <strain evidence="2">SCP</strain>
    </source>
</reference>
<organism evidence="2 3">
    <name type="scientific">Acorus gramineus</name>
    <name type="common">Dwarf sweet flag</name>
    <dbReference type="NCBI Taxonomy" id="55184"/>
    <lineage>
        <taxon>Eukaryota</taxon>
        <taxon>Viridiplantae</taxon>
        <taxon>Streptophyta</taxon>
        <taxon>Embryophyta</taxon>
        <taxon>Tracheophyta</taxon>
        <taxon>Spermatophyta</taxon>
        <taxon>Magnoliopsida</taxon>
        <taxon>Liliopsida</taxon>
        <taxon>Acoraceae</taxon>
        <taxon>Acorus</taxon>
    </lineage>
</organism>
<gene>
    <name evidence="2" type="ORF">QJS04_geneDACA000573</name>
</gene>
<dbReference type="EMBL" id="JAUJYN010000007">
    <property type="protein sequence ID" value="KAK1266074.1"/>
    <property type="molecule type" value="Genomic_DNA"/>
</dbReference>
<reference evidence="2" key="2">
    <citation type="submission" date="2023-06" db="EMBL/GenBank/DDBJ databases">
        <authorList>
            <person name="Ma L."/>
            <person name="Liu K.-W."/>
            <person name="Li Z."/>
            <person name="Hsiao Y.-Y."/>
            <person name="Qi Y."/>
            <person name="Fu T."/>
            <person name="Tang G."/>
            <person name="Zhang D."/>
            <person name="Sun W.-H."/>
            <person name="Liu D.-K."/>
            <person name="Li Y."/>
            <person name="Chen G.-Z."/>
            <person name="Liu X.-D."/>
            <person name="Liao X.-Y."/>
            <person name="Jiang Y.-T."/>
            <person name="Yu X."/>
            <person name="Hao Y."/>
            <person name="Huang J."/>
            <person name="Zhao X.-W."/>
            <person name="Ke S."/>
            <person name="Chen Y.-Y."/>
            <person name="Wu W.-L."/>
            <person name="Hsu J.-L."/>
            <person name="Lin Y.-F."/>
            <person name="Huang M.-D."/>
            <person name="Li C.-Y."/>
            <person name="Huang L."/>
            <person name="Wang Z.-W."/>
            <person name="Zhao X."/>
            <person name="Zhong W.-Y."/>
            <person name="Peng D.-H."/>
            <person name="Ahmad S."/>
            <person name="Lan S."/>
            <person name="Zhang J.-S."/>
            <person name="Tsai W.-C."/>
            <person name="Van De Peer Y."/>
            <person name="Liu Z.-J."/>
        </authorList>
    </citation>
    <scope>NUCLEOTIDE SEQUENCE</scope>
    <source>
        <strain evidence="2">SCP</strain>
        <tissue evidence="2">Leaves</tissue>
    </source>
</reference>
<protein>
    <submittedName>
        <fullName evidence="2">Uncharacterized protein</fullName>
    </submittedName>
</protein>
<dbReference type="Proteomes" id="UP001179952">
    <property type="component" value="Unassembled WGS sequence"/>
</dbReference>
<dbReference type="AlphaFoldDB" id="A0AAV9APG7"/>
<evidence type="ECO:0000313" key="2">
    <source>
        <dbReference type="EMBL" id="KAK1266074.1"/>
    </source>
</evidence>
<evidence type="ECO:0000256" key="1">
    <source>
        <dbReference type="SAM" id="MobiDB-lite"/>
    </source>
</evidence>
<keyword evidence="3" id="KW-1185">Reference proteome</keyword>
<feature type="region of interest" description="Disordered" evidence="1">
    <location>
        <begin position="1"/>
        <end position="49"/>
    </location>
</feature>
<name>A0AAV9APG7_ACOGR</name>
<proteinExistence type="predicted"/>
<sequence length="49" mass="5250">MPDVTAVVRRRLARPQPCPSELKKKIGGYPASTAAKENMGMAGPPPMKD</sequence>
<accession>A0AAV9APG7</accession>
<comment type="caution">
    <text evidence="2">The sequence shown here is derived from an EMBL/GenBank/DDBJ whole genome shotgun (WGS) entry which is preliminary data.</text>
</comment>
<evidence type="ECO:0000313" key="3">
    <source>
        <dbReference type="Proteomes" id="UP001179952"/>
    </source>
</evidence>